<organism evidence="1 2">
    <name type="scientific">Ursus americanus</name>
    <name type="common">American black bear</name>
    <name type="synonym">Euarctos americanus</name>
    <dbReference type="NCBI Taxonomy" id="9643"/>
    <lineage>
        <taxon>Eukaryota</taxon>
        <taxon>Metazoa</taxon>
        <taxon>Chordata</taxon>
        <taxon>Craniata</taxon>
        <taxon>Vertebrata</taxon>
        <taxon>Euteleostomi</taxon>
        <taxon>Mammalia</taxon>
        <taxon>Eutheria</taxon>
        <taxon>Laurasiatheria</taxon>
        <taxon>Carnivora</taxon>
        <taxon>Caniformia</taxon>
        <taxon>Ursidae</taxon>
        <taxon>Ursus</taxon>
    </lineage>
</organism>
<dbReference type="AlphaFoldDB" id="A0A452S1Y3"/>
<sequence>MTMLPFFTSKNQELLTRKATPTSPICLSGWQGRKRTCMLVKEEAGWDDSEI</sequence>
<keyword evidence="2" id="KW-1185">Reference proteome</keyword>
<reference evidence="1" key="2">
    <citation type="submission" date="2025-08" db="UniProtKB">
        <authorList>
            <consortium name="Ensembl"/>
        </authorList>
    </citation>
    <scope>IDENTIFICATION</scope>
</reference>
<reference evidence="2" key="1">
    <citation type="submission" date="2016-06" db="EMBL/GenBank/DDBJ databases">
        <title>De novo assembly and RNA-Seq shows season-dependent expression and editing in black bear kidneys.</title>
        <authorList>
            <person name="Korstanje R."/>
            <person name="Srivastava A."/>
            <person name="Sarsani V.K."/>
            <person name="Sheehan S.M."/>
            <person name="Seger R.L."/>
            <person name="Barter M.E."/>
            <person name="Lindqvist C."/>
            <person name="Brody L.C."/>
            <person name="Mullikin J.C."/>
        </authorList>
    </citation>
    <scope>NUCLEOTIDE SEQUENCE [LARGE SCALE GENOMIC DNA]</scope>
</reference>
<dbReference type="GeneTree" id="ENSGT00960000187246"/>
<reference evidence="1" key="3">
    <citation type="submission" date="2025-09" db="UniProtKB">
        <authorList>
            <consortium name="Ensembl"/>
        </authorList>
    </citation>
    <scope>IDENTIFICATION</scope>
</reference>
<proteinExistence type="predicted"/>
<accession>A0A452S1Y3</accession>
<dbReference type="Proteomes" id="UP000291022">
    <property type="component" value="Unassembled WGS sequence"/>
</dbReference>
<evidence type="ECO:0000313" key="1">
    <source>
        <dbReference type="Ensembl" id="ENSUAMP00000026063.1"/>
    </source>
</evidence>
<name>A0A452S1Y3_URSAM</name>
<evidence type="ECO:0000313" key="2">
    <source>
        <dbReference type="Proteomes" id="UP000291022"/>
    </source>
</evidence>
<dbReference type="Ensembl" id="ENSUAMT00000029084.1">
    <property type="protein sequence ID" value="ENSUAMP00000026063.1"/>
    <property type="gene ID" value="ENSUAMG00000020241.1"/>
</dbReference>
<protein>
    <submittedName>
        <fullName evidence="1">Uncharacterized protein</fullName>
    </submittedName>
</protein>